<organism evidence="3 4">
    <name type="scientific">Serratia rubidaea</name>
    <name type="common">Serratia marinorubra</name>
    <dbReference type="NCBI Taxonomy" id="61652"/>
    <lineage>
        <taxon>Bacteria</taxon>
        <taxon>Pseudomonadati</taxon>
        <taxon>Pseudomonadota</taxon>
        <taxon>Gammaproteobacteria</taxon>
        <taxon>Enterobacterales</taxon>
        <taxon>Yersiniaceae</taxon>
        <taxon>Serratia</taxon>
    </lineage>
</organism>
<evidence type="ECO:0000256" key="1">
    <source>
        <dbReference type="ARBA" id="ARBA00044755"/>
    </source>
</evidence>
<dbReference type="Pfam" id="PF04519">
    <property type="entry name" value="Bactofilin"/>
    <property type="match status" value="1"/>
</dbReference>
<feature type="region of interest" description="Disordered" evidence="2">
    <location>
        <begin position="1"/>
        <end position="42"/>
    </location>
</feature>
<protein>
    <submittedName>
        <fullName evidence="3">Polymer-forming cytoskeletal</fullName>
    </submittedName>
</protein>
<dbReference type="PANTHER" id="PTHR35024">
    <property type="entry name" value="HYPOTHETICAL CYTOSOLIC PROTEIN"/>
    <property type="match status" value="1"/>
</dbReference>
<comment type="similarity">
    <text evidence="1">Belongs to the bactofilin family.</text>
</comment>
<evidence type="ECO:0000313" key="3">
    <source>
        <dbReference type="EMBL" id="VEI67066.1"/>
    </source>
</evidence>
<sequence>MQIFNKSKKNPTEKRSRKPEDARPSHSEMKEPVKADPVPPPLPELMESAKPVKAIKDTFVSQGTQLTGTIEGQGNIIVEGVIEGSLTCSHQVRIEPTGQVKGEIHAQHIMINGSVEGSCHADSLTIQPKGHMRGDIFTDEFSIEKGGVFVGQSQLMPQTAAGAGKVTALKTARHAPAEATPPLPEPQQAK</sequence>
<dbReference type="Proteomes" id="UP000281904">
    <property type="component" value="Chromosome"/>
</dbReference>
<dbReference type="AlphaFoldDB" id="A0A3S4WY48"/>
<feature type="compositionally biased region" description="Pro residues" evidence="2">
    <location>
        <begin position="179"/>
        <end position="190"/>
    </location>
</feature>
<dbReference type="EMBL" id="LR134493">
    <property type="protein sequence ID" value="VEI67066.1"/>
    <property type="molecule type" value="Genomic_DNA"/>
</dbReference>
<feature type="region of interest" description="Disordered" evidence="2">
    <location>
        <begin position="166"/>
        <end position="190"/>
    </location>
</feature>
<dbReference type="PANTHER" id="PTHR35024:SF4">
    <property type="entry name" value="POLYMER-FORMING CYTOSKELETAL PROTEIN"/>
    <property type="match status" value="1"/>
</dbReference>
<gene>
    <name evidence="3" type="ORF">NCTC10036_02874</name>
</gene>
<accession>A0A3S4WY48</accession>
<dbReference type="InterPro" id="IPR007607">
    <property type="entry name" value="BacA/B"/>
</dbReference>
<proteinExistence type="inferred from homology"/>
<evidence type="ECO:0000256" key="2">
    <source>
        <dbReference type="SAM" id="MobiDB-lite"/>
    </source>
</evidence>
<dbReference type="RefSeq" id="WP_164722789.1">
    <property type="nucleotide sequence ID" value="NZ_JAMWJM010000002.1"/>
</dbReference>
<feature type="compositionally biased region" description="Basic and acidic residues" evidence="2">
    <location>
        <begin position="10"/>
        <end position="34"/>
    </location>
</feature>
<reference evidence="3 4" key="1">
    <citation type="submission" date="2018-12" db="EMBL/GenBank/DDBJ databases">
        <authorList>
            <consortium name="Pathogen Informatics"/>
        </authorList>
    </citation>
    <scope>NUCLEOTIDE SEQUENCE [LARGE SCALE GENOMIC DNA]</scope>
    <source>
        <strain evidence="3 4">NCTC10036</strain>
    </source>
</reference>
<evidence type="ECO:0000313" key="4">
    <source>
        <dbReference type="Proteomes" id="UP000281904"/>
    </source>
</evidence>
<name>A0A3S4WY48_SERRU</name>